<dbReference type="AlphaFoldDB" id="A0A6G0YNM9"/>
<dbReference type="Proteomes" id="UP000478052">
    <property type="component" value="Unassembled WGS sequence"/>
</dbReference>
<dbReference type="OrthoDB" id="6612989at2759"/>
<feature type="non-terminal residue" evidence="1">
    <location>
        <position position="1"/>
    </location>
</feature>
<reference evidence="1 2" key="1">
    <citation type="submission" date="2019-08" db="EMBL/GenBank/DDBJ databases">
        <title>Whole genome of Aphis craccivora.</title>
        <authorList>
            <person name="Voronova N.V."/>
            <person name="Shulinski R.S."/>
            <person name="Bandarenka Y.V."/>
            <person name="Zhorov D.G."/>
            <person name="Warner D."/>
        </authorList>
    </citation>
    <scope>NUCLEOTIDE SEQUENCE [LARGE SCALE GENOMIC DNA]</scope>
    <source>
        <strain evidence="1">180601</strain>
        <tissue evidence="1">Whole Body</tissue>
    </source>
</reference>
<protein>
    <submittedName>
        <fullName evidence="1">Integrase catalytic domain-containing protein</fullName>
    </submittedName>
</protein>
<dbReference type="EMBL" id="VUJU01003066">
    <property type="protein sequence ID" value="KAF0759210.1"/>
    <property type="molecule type" value="Genomic_DNA"/>
</dbReference>
<accession>A0A6G0YNM9</accession>
<comment type="caution">
    <text evidence="1">The sequence shown here is derived from an EMBL/GenBank/DDBJ whole genome shotgun (WGS) entry which is preliminary data.</text>
</comment>
<evidence type="ECO:0000313" key="1">
    <source>
        <dbReference type="EMBL" id="KAF0759210.1"/>
    </source>
</evidence>
<gene>
    <name evidence="1" type="ORF">FWK35_00035385</name>
</gene>
<evidence type="ECO:0000313" key="2">
    <source>
        <dbReference type="Proteomes" id="UP000478052"/>
    </source>
</evidence>
<feature type="non-terminal residue" evidence="1">
    <location>
        <position position="281"/>
    </location>
</feature>
<sequence>SKHEDNINAVASNATTFFGFLAADSLVVDYTFLASASFFDSNNSFFNRKPPPKFEIEALFRHVLVYTDTHVRKRTFSESISLLDALKIPDTGSFILFSIAFRCLPVSTRKLFEANSSVDYPTIGKLLDFLRSRVAILEVVGESHKNSASNASSKSTGQFRKGGDYAGKPRFTSLVTSKSNSTCPCCAGSHALTSCARFENWGPDERARWTRDKKLCFNCFSDEHWALKCNAKSSCHNCTRKHHSLLHHMSSSRDRDVRNEPPAAEASLLSLLFLLKNGGWN</sequence>
<keyword evidence="2" id="KW-1185">Reference proteome</keyword>
<name>A0A6G0YNM9_APHCR</name>
<dbReference type="PANTHER" id="PTHR47331">
    <property type="entry name" value="PHD-TYPE DOMAIN-CONTAINING PROTEIN"/>
    <property type="match status" value="1"/>
</dbReference>
<proteinExistence type="predicted"/>
<organism evidence="1 2">
    <name type="scientific">Aphis craccivora</name>
    <name type="common">Cowpea aphid</name>
    <dbReference type="NCBI Taxonomy" id="307492"/>
    <lineage>
        <taxon>Eukaryota</taxon>
        <taxon>Metazoa</taxon>
        <taxon>Ecdysozoa</taxon>
        <taxon>Arthropoda</taxon>
        <taxon>Hexapoda</taxon>
        <taxon>Insecta</taxon>
        <taxon>Pterygota</taxon>
        <taxon>Neoptera</taxon>
        <taxon>Paraneoptera</taxon>
        <taxon>Hemiptera</taxon>
        <taxon>Sternorrhyncha</taxon>
        <taxon>Aphidomorpha</taxon>
        <taxon>Aphidoidea</taxon>
        <taxon>Aphididae</taxon>
        <taxon>Aphidini</taxon>
        <taxon>Aphis</taxon>
        <taxon>Aphis</taxon>
    </lineage>
</organism>
<dbReference type="PANTHER" id="PTHR47331:SF5">
    <property type="entry name" value="RIBONUCLEASE H"/>
    <property type="match status" value="1"/>
</dbReference>